<evidence type="ECO:0000313" key="3">
    <source>
        <dbReference type="Proteomes" id="UP000284375"/>
    </source>
</evidence>
<name>A0A423VPL9_CYTCH</name>
<dbReference type="EMBL" id="LJZO01000035">
    <property type="protein sequence ID" value="ROV92944.1"/>
    <property type="molecule type" value="Genomic_DNA"/>
</dbReference>
<evidence type="ECO:0000313" key="2">
    <source>
        <dbReference type="EMBL" id="ROV92944.1"/>
    </source>
</evidence>
<keyword evidence="3" id="KW-1185">Reference proteome</keyword>
<gene>
    <name evidence="2" type="ORF">VSDG_06384</name>
</gene>
<protein>
    <submittedName>
        <fullName evidence="2">Uncharacterized protein</fullName>
    </submittedName>
</protein>
<proteinExistence type="predicted"/>
<evidence type="ECO:0000256" key="1">
    <source>
        <dbReference type="SAM" id="MobiDB-lite"/>
    </source>
</evidence>
<accession>A0A423VPL9</accession>
<dbReference type="STRING" id="252740.A0A423VPL9"/>
<feature type="region of interest" description="Disordered" evidence="1">
    <location>
        <begin position="167"/>
        <end position="199"/>
    </location>
</feature>
<organism evidence="2 3">
    <name type="scientific">Cytospora chrysosperma</name>
    <name type="common">Cytospora canker fungus</name>
    <name type="synonym">Sphaeria chrysosperma</name>
    <dbReference type="NCBI Taxonomy" id="252740"/>
    <lineage>
        <taxon>Eukaryota</taxon>
        <taxon>Fungi</taxon>
        <taxon>Dikarya</taxon>
        <taxon>Ascomycota</taxon>
        <taxon>Pezizomycotina</taxon>
        <taxon>Sordariomycetes</taxon>
        <taxon>Sordariomycetidae</taxon>
        <taxon>Diaporthales</taxon>
        <taxon>Cytosporaceae</taxon>
        <taxon>Cytospora</taxon>
    </lineage>
</organism>
<dbReference type="Proteomes" id="UP000284375">
    <property type="component" value="Unassembled WGS sequence"/>
</dbReference>
<reference evidence="2 3" key="1">
    <citation type="submission" date="2015-09" db="EMBL/GenBank/DDBJ databases">
        <title>Host preference determinants of Valsa canker pathogens revealed by comparative genomics.</title>
        <authorList>
            <person name="Yin Z."/>
            <person name="Huang L."/>
        </authorList>
    </citation>
    <scope>NUCLEOTIDE SEQUENCE [LARGE SCALE GENOMIC DNA]</scope>
    <source>
        <strain evidence="2 3">YSFL</strain>
    </source>
</reference>
<comment type="caution">
    <text evidence="2">The sequence shown here is derived from an EMBL/GenBank/DDBJ whole genome shotgun (WGS) entry which is preliminary data.</text>
</comment>
<dbReference type="AlphaFoldDB" id="A0A423VPL9"/>
<dbReference type="OrthoDB" id="10042665at2759"/>
<sequence length="199" mass="23384">MSPSTKTETPEQRRKRLLKKRRCMEATWRPKIPEVHQIRDEGMRRREMDLSAQRNFPIWATYELMETWAESSIFTGFEGPNSKAKSHSIEASMPGAMNETYTHRTRIQSQPILGYLTQLLAENQAVVHRSWPRTFFRPFRPLIYFQPMMKTILAKLEEKWGTIEAHEGKHKAQAENDTEIDMSSQSDVHEQDPDTESQY</sequence>